<proteinExistence type="predicted"/>
<protein>
    <recommendedName>
        <fullName evidence="3">General secretion pathway protein GspE</fullName>
    </recommendedName>
</protein>
<gene>
    <name evidence="1" type="ORF">PROH_20605</name>
</gene>
<dbReference type="SUPFAM" id="SSF160246">
    <property type="entry name" value="EspE N-terminal domain-like"/>
    <property type="match status" value="1"/>
</dbReference>
<accession>A0A0M2PUE3</accession>
<dbReference type="AlphaFoldDB" id="A0A0M2PUE3"/>
<dbReference type="EMBL" id="AJTX02000010">
    <property type="protein sequence ID" value="KKI98268.1"/>
    <property type="molecule type" value="Genomic_DNA"/>
</dbReference>
<name>A0A0M2PUE3_PROHO</name>
<sequence>MPLGEILLRRELITSDNLRSALQAQHQTPNKRLGEILIEQGLITLEDLEASIQEQHWRRNGFWFLND</sequence>
<organism evidence="1 2">
    <name type="scientific">Prochlorothrix hollandica PCC 9006 = CALU 1027</name>
    <dbReference type="NCBI Taxonomy" id="317619"/>
    <lineage>
        <taxon>Bacteria</taxon>
        <taxon>Bacillati</taxon>
        <taxon>Cyanobacteriota</taxon>
        <taxon>Cyanophyceae</taxon>
        <taxon>Prochlorotrichales</taxon>
        <taxon>Prochlorotrichaceae</taxon>
        <taxon>Prochlorothrix</taxon>
    </lineage>
</organism>
<evidence type="ECO:0008006" key="3">
    <source>
        <dbReference type="Google" id="ProtNLM"/>
    </source>
</evidence>
<dbReference type="eggNOG" id="COG1922">
    <property type="taxonomic scope" value="Bacteria"/>
</dbReference>
<dbReference type="InterPro" id="IPR037257">
    <property type="entry name" value="T2SS_E_N_sf"/>
</dbReference>
<evidence type="ECO:0000313" key="1">
    <source>
        <dbReference type="EMBL" id="KKI98268.1"/>
    </source>
</evidence>
<evidence type="ECO:0000313" key="2">
    <source>
        <dbReference type="Proteomes" id="UP000034681"/>
    </source>
</evidence>
<dbReference type="Proteomes" id="UP000034681">
    <property type="component" value="Unassembled WGS sequence"/>
</dbReference>
<keyword evidence="2" id="KW-1185">Reference proteome</keyword>
<comment type="caution">
    <text evidence="1">The sequence shown here is derived from an EMBL/GenBank/DDBJ whole genome shotgun (WGS) entry which is preliminary data.</text>
</comment>
<reference evidence="1" key="1">
    <citation type="submission" date="2012-04" db="EMBL/GenBank/DDBJ databases">
        <authorList>
            <person name="Borisov I.G."/>
            <person name="Ivanikova N.V."/>
            <person name="Pinevich A.V."/>
        </authorList>
    </citation>
    <scope>NUCLEOTIDE SEQUENCE</scope>
    <source>
        <strain evidence="1">CALU 1027</strain>
    </source>
</reference>
<dbReference type="STRING" id="317619.GCA_000332315_02994"/>